<dbReference type="InterPro" id="IPR040690">
    <property type="entry name" value="FtsX_ECD"/>
</dbReference>
<evidence type="ECO:0000256" key="11">
    <source>
        <dbReference type="ARBA" id="ARBA00023306"/>
    </source>
</evidence>
<organism evidence="16 17">
    <name type="scientific">Reinekea blandensis MED297</name>
    <dbReference type="NCBI Taxonomy" id="314283"/>
    <lineage>
        <taxon>Bacteria</taxon>
        <taxon>Pseudomonadati</taxon>
        <taxon>Pseudomonadota</taxon>
        <taxon>Gammaproteobacteria</taxon>
        <taxon>Oceanospirillales</taxon>
        <taxon>Saccharospirillaceae</taxon>
        <taxon>Reinekea</taxon>
    </lineage>
</organism>
<keyword evidence="11 12" id="KW-0131">Cell cycle</keyword>
<dbReference type="Pfam" id="PF02687">
    <property type="entry name" value="FtsX"/>
    <property type="match status" value="1"/>
</dbReference>
<dbReference type="GO" id="GO:0005886">
    <property type="term" value="C:plasma membrane"/>
    <property type="evidence" value="ECO:0007669"/>
    <property type="project" value="UniProtKB-SubCell"/>
</dbReference>
<dbReference type="NCBIfam" id="TIGR00439">
    <property type="entry name" value="FtsX_Gneg"/>
    <property type="match status" value="1"/>
</dbReference>
<keyword evidence="8 13" id="KW-0812">Transmembrane</keyword>
<evidence type="ECO:0000256" key="10">
    <source>
        <dbReference type="ARBA" id="ARBA00023136"/>
    </source>
</evidence>
<feature type="transmembrane region" description="Helical" evidence="13">
    <location>
        <begin position="192"/>
        <end position="212"/>
    </location>
</feature>
<evidence type="ECO:0000256" key="9">
    <source>
        <dbReference type="ARBA" id="ARBA00022989"/>
    </source>
</evidence>
<evidence type="ECO:0000259" key="14">
    <source>
        <dbReference type="Pfam" id="PF02687"/>
    </source>
</evidence>
<evidence type="ECO:0000313" key="17">
    <source>
        <dbReference type="Proteomes" id="UP000005953"/>
    </source>
</evidence>
<feature type="domain" description="ABC3 transporter permease C-terminal" evidence="14">
    <location>
        <begin position="195"/>
        <end position="304"/>
    </location>
</feature>
<dbReference type="OrthoDB" id="9813411at2"/>
<keyword evidence="17" id="KW-1185">Reference proteome</keyword>
<dbReference type="GO" id="GO:0032153">
    <property type="term" value="C:cell division site"/>
    <property type="evidence" value="ECO:0007669"/>
    <property type="project" value="TreeGrafter"/>
</dbReference>
<comment type="subunit">
    <text evidence="3">Forms a membrane-associated complex with FtsE.</text>
</comment>
<reference evidence="16 17" key="1">
    <citation type="submission" date="2006-02" db="EMBL/GenBank/DDBJ databases">
        <authorList>
            <person name="Pinhassi J."/>
            <person name="Pedros-Alio C."/>
            <person name="Ferriera S."/>
            <person name="Johnson J."/>
            <person name="Kravitz S."/>
            <person name="Halpern A."/>
            <person name="Remington K."/>
            <person name="Beeson K."/>
            <person name="Tran B."/>
            <person name="Rogers Y.-H."/>
            <person name="Friedman R."/>
            <person name="Venter J.C."/>
        </authorList>
    </citation>
    <scope>NUCLEOTIDE SEQUENCE [LARGE SCALE GENOMIC DNA]</scope>
    <source>
        <strain evidence="16 17">MED297</strain>
    </source>
</reference>
<keyword evidence="9 13" id="KW-1133">Transmembrane helix</keyword>
<dbReference type="PANTHER" id="PTHR47755:SF1">
    <property type="entry name" value="CELL DIVISION PROTEIN FTSX"/>
    <property type="match status" value="1"/>
</dbReference>
<evidence type="ECO:0000259" key="15">
    <source>
        <dbReference type="Pfam" id="PF18075"/>
    </source>
</evidence>
<dbReference type="PANTHER" id="PTHR47755">
    <property type="entry name" value="CELL DIVISION PROTEIN FTSX"/>
    <property type="match status" value="1"/>
</dbReference>
<evidence type="ECO:0000256" key="12">
    <source>
        <dbReference type="PIRNR" id="PIRNR003097"/>
    </source>
</evidence>
<dbReference type="InterPro" id="IPR003838">
    <property type="entry name" value="ABC3_permease_C"/>
</dbReference>
<dbReference type="InterPro" id="IPR047590">
    <property type="entry name" value="FtsX_proteobact-type"/>
</dbReference>
<comment type="subcellular location">
    <subcellularLocation>
        <location evidence="1">Cell inner membrane</location>
        <topology evidence="1">Multi-pass membrane protein</topology>
    </subcellularLocation>
</comment>
<evidence type="ECO:0000256" key="5">
    <source>
        <dbReference type="ARBA" id="ARBA00022475"/>
    </source>
</evidence>
<evidence type="ECO:0000256" key="13">
    <source>
        <dbReference type="SAM" id="Phobius"/>
    </source>
</evidence>
<feature type="transmembrane region" description="Helical" evidence="13">
    <location>
        <begin position="284"/>
        <end position="306"/>
    </location>
</feature>
<comment type="caution">
    <text evidence="16">The sequence shown here is derived from an EMBL/GenBank/DDBJ whole genome shotgun (WGS) entry which is preliminary data.</text>
</comment>
<dbReference type="RefSeq" id="WP_008041580.1">
    <property type="nucleotide sequence ID" value="NZ_CH724149.1"/>
</dbReference>
<accession>A4BAK1</accession>
<keyword evidence="5 12" id="KW-1003">Cell membrane</keyword>
<keyword evidence="7 12" id="KW-0132">Cell division</keyword>
<sequence>MAKKRPASNRRRNRAPTFDAKGWARHHWLCCKDSALSLLKSPISSALTWLVIAIALLLPTLFYISLQALNSQADTWQEGGQITLYLTFDTEESSGRQLAQELTARAEILRTEYISQEQAWASFNQTLSLESNLELAENPLPASIVAIPVQQSQADLEALLLMLRDLPEVNDIQIDLAWIDRLNRLLDLARSMVLLLSLILSVAVLLIVGNTIRLSIESRKAEVQIIKLLGATDAYVRRPFLYLGLWFGLLGGIAAWVMLTAISVSFQQRLDGFLGTYGLDAPAIWLNATELSLLLLTSVIVSLAGARIALWRHLKDTDPS</sequence>
<evidence type="ECO:0000256" key="3">
    <source>
        <dbReference type="ARBA" id="ARBA00011160"/>
    </source>
</evidence>
<dbReference type="Gene3D" id="3.30.70.3040">
    <property type="match status" value="1"/>
</dbReference>
<comment type="function">
    <text evidence="12">Part of the ABC transporter FtsEX involved in cellular division.</text>
</comment>
<evidence type="ECO:0000256" key="6">
    <source>
        <dbReference type="ARBA" id="ARBA00022519"/>
    </source>
</evidence>
<feature type="domain" description="FtsX extracellular" evidence="15">
    <location>
        <begin position="81"/>
        <end position="171"/>
    </location>
</feature>
<keyword evidence="10 12" id="KW-0472">Membrane</keyword>
<comment type="similarity">
    <text evidence="2 12">Belongs to the ABC-4 integral membrane protein family. FtsX subfamily.</text>
</comment>
<protein>
    <recommendedName>
        <fullName evidence="4 12">Cell division protein FtsX</fullName>
    </recommendedName>
</protein>
<dbReference type="STRING" id="314283.MED297_10616"/>
<evidence type="ECO:0000256" key="7">
    <source>
        <dbReference type="ARBA" id="ARBA00022618"/>
    </source>
</evidence>
<proteinExistence type="inferred from homology"/>
<dbReference type="GO" id="GO:0051301">
    <property type="term" value="P:cell division"/>
    <property type="evidence" value="ECO:0007669"/>
    <property type="project" value="UniProtKB-KW"/>
</dbReference>
<dbReference type="Proteomes" id="UP000005953">
    <property type="component" value="Unassembled WGS sequence"/>
</dbReference>
<dbReference type="AlphaFoldDB" id="A4BAK1"/>
<keyword evidence="6 12" id="KW-0997">Cell inner membrane</keyword>
<evidence type="ECO:0000256" key="4">
    <source>
        <dbReference type="ARBA" id="ARBA00021907"/>
    </source>
</evidence>
<feature type="transmembrane region" description="Helical" evidence="13">
    <location>
        <begin position="46"/>
        <end position="66"/>
    </location>
</feature>
<dbReference type="Pfam" id="PF18075">
    <property type="entry name" value="FtsX_ECD"/>
    <property type="match status" value="1"/>
</dbReference>
<evidence type="ECO:0000256" key="8">
    <source>
        <dbReference type="ARBA" id="ARBA00022692"/>
    </source>
</evidence>
<dbReference type="PIRSF" id="PIRSF003097">
    <property type="entry name" value="FtsX"/>
    <property type="match status" value="1"/>
</dbReference>
<evidence type="ECO:0000256" key="2">
    <source>
        <dbReference type="ARBA" id="ARBA00007379"/>
    </source>
</evidence>
<dbReference type="HOGENOM" id="CLU_073546_0_0_6"/>
<evidence type="ECO:0000256" key="1">
    <source>
        <dbReference type="ARBA" id="ARBA00004429"/>
    </source>
</evidence>
<feature type="transmembrane region" description="Helical" evidence="13">
    <location>
        <begin position="240"/>
        <end position="264"/>
    </location>
</feature>
<evidence type="ECO:0000313" key="16">
    <source>
        <dbReference type="EMBL" id="EAR10957.1"/>
    </source>
</evidence>
<gene>
    <name evidence="16" type="ORF">MED297_10616</name>
</gene>
<dbReference type="InterPro" id="IPR004513">
    <property type="entry name" value="FtsX"/>
</dbReference>
<dbReference type="EMBL" id="AAOE01000002">
    <property type="protein sequence ID" value="EAR10957.1"/>
    <property type="molecule type" value="Genomic_DNA"/>
</dbReference>
<name>A4BAK1_9GAMM</name>